<comment type="caution">
    <text evidence="1">The sequence shown here is derived from an EMBL/GenBank/DDBJ whole genome shotgun (WGS) entry which is preliminary data.</text>
</comment>
<reference evidence="1 2" key="1">
    <citation type="journal article" date="2014" name="Genome Biol. Evol.">
        <title>The genome of the myxosporean Thelohanellus kitauei shows adaptations to nutrient acquisition within its fish host.</title>
        <authorList>
            <person name="Yang Y."/>
            <person name="Xiong J."/>
            <person name="Zhou Z."/>
            <person name="Huo F."/>
            <person name="Miao W."/>
            <person name="Ran C."/>
            <person name="Liu Y."/>
            <person name="Zhang J."/>
            <person name="Feng J."/>
            <person name="Wang M."/>
            <person name="Wang M."/>
            <person name="Wang L."/>
            <person name="Yao B."/>
        </authorList>
    </citation>
    <scope>NUCLEOTIDE SEQUENCE [LARGE SCALE GENOMIC DNA]</scope>
    <source>
        <strain evidence="1">Wuqing</strain>
    </source>
</reference>
<name>A0A0C2IVH5_THEKT</name>
<dbReference type="Proteomes" id="UP000031668">
    <property type="component" value="Unassembled WGS sequence"/>
</dbReference>
<dbReference type="EMBL" id="JWZT01002439">
    <property type="protein sequence ID" value="KII69379.1"/>
    <property type="molecule type" value="Genomic_DNA"/>
</dbReference>
<keyword evidence="2" id="KW-1185">Reference proteome</keyword>
<organism evidence="1 2">
    <name type="scientific">Thelohanellus kitauei</name>
    <name type="common">Myxosporean</name>
    <dbReference type="NCBI Taxonomy" id="669202"/>
    <lineage>
        <taxon>Eukaryota</taxon>
        <taxon>Metazoa</taxon>
        <taxon>Cnidaria</taxon>
        <taxon>Myxozoa</taxon>
        <taxon>Myxosporea</taxon>
        <taxon>Bivalvulida</taxon>
        <taxon>Platysporina</taxon>
        <taxon>Myxobolidae</taxon>
        <taxon>Thelohanellus</taxon>
    </lineage>
</organism>
<gene>
    <name evidence="1" type="ORF">RF11_12932</name>
</gene>
<protein>
    <submittedName>
        <fullName evidence="1">Uncharacterized protein</fullName>
    </submittedName>
</protein>
<evidence type="ECO:0000313" key="2">
    <source>
        <dbReference type="Proteomes" id="UP000031668"/>
    </source>
</evidence>
<evidence type="ECO:0000313" key="1">
    <source>
        <dbReference type="EMBL" id="KII69379.1"/>
    </source>
</evidence>
<sequence>MVWPITFEGYGMDTFCDHSCIKVSTITQKNLYDRGFGFKHIDFHLSHWPFHSLQIIFFVYKAFNKLSSSKLLNVFGFQAEDLLLELFISNPIRTLANCSTIHLIYRVVIDYLPKITYSAFVLKYRRIVILSEKVCGL</sequence>
<proteinExistence type="predicted"/>
<dbReference type="AlphaFoldDB" id="A0A0C2IVH5"/>
<accession>A0A0C2IVH5</accession>